<feature type="compositionally biased region" description="Pro residues" evidence="1">
    <location>
        <begin position="79"/>
        <end position="88"/>
    </location>
</feature>
<proteinExistence type="predicted"/>
<feature type="signal peptide" evidence="2">
    <location>
        <begin position="1"/>
        <end position="19"/>
    </location>
</feature>
<reference evidence="4" key="1">
    <citation type="journal article" date="2019" name="Int. J. Syst. Evol. Microbiol.">
        <title>The Global Catalogue of Microorganisms (GCM) 10K type strain sequencing project: providing services to taxonomists for standard genome sequencing and annotation.</title>
        <authorList>
            <consortium name="The Broad Institute Genomics Platform"/>
            <consortium name="The Broad Institute Genome Sequencing Center for Infectious Disease"/>
            <person name="Wu L."/>
            <person name="Ma J."/>
        </authorList>
    </citation>
    <scope>NUCLEOTIDE SEQUENCE [LARGE SCALE GENOMIC DNA]</scope>
    <source>
        <strain evidence="4">JCM 17225</strain>
    </source>
</reference>
<gene>
    <name evidence="3" type="ORF">GCM10022409_14410</name>
</gene>
<feature type="region of interest" description="Disordered" evidence="1">
    <location>
        <begin position="69"/>
        <end position="88"/>
    </location>
</feature>
<keyword evidence="2" id="KW-0732">Signal</keyword>
<evidence type="ECO:0000313" key="3">
    <source>
        <dbReference type="EMBL" id="GAA4031276.1"/>
    </source>
</evidence>
<organism evidence="3 4">
    <name type="scientific">Hymenobacter glaciei</name>
    <dbReference type="NCBI Taxonomy" id="877209"/>
    <lineage>
        <taxon>Bacteria</taxon>
        <taxon>Pseudomonadati</taxon>
        <taxon>Bacteroidota</taxon>
        <taxon>Cytophagia</taxon>
        <taxon>Cytophagales</taxon>
        <taxon>Hymenobacteraceae</taxon>
        <taxon>Hymenobacter</taxon>
    </lineage>
</organism>
<evidence type="ECO:0000256" key="2">
    <source>
        <dbReference type="SAM" id="SignalP"/>
    </source>
</evidence>
<protein>
    <submittedName>
        <fullName evidence="3">Uncharacterized protein</fullName>
    </submittedName>
</protein>
<accession>A0ABP7TU28</accession>
<comment type="caution">
    <text evidence="3">The sequence shown here is derived from an EMBL/GenBank/DDBJ whole genome shotgun (WGS) entry which is preliminary data.</text>
</comment>
<dbReference type="EMBL" id="BAABDK010000011">
    <property type="protein sequence ID" value="GAA4031276.1"/>
    <property type="molecule type" value="Genomic_DNA"/>
</dbReference>
<dbReference type="RefSeq" id="WP_345052197.1">
    <property type="nucleotide sequence ID" value="NZ_BAABDK010000011.1"/>
</dbReference>
<dbReference type="Proteomes" id="UP001501469">
    <property type="component" value="Unassembled WGS sequence"/>
</dbReference>
<keyword evidence="4" id="KW-1185">Reference proteome</keyword>
<feature type="chain" id="PRO_5045745798" evidence="2">
    <location>
        <begin position="20"/>
        <end position="88"/>
    </location>
</feature>
<sequence>MKNLLTIAGCCLMSAAAFASTTLPSKPSGKEQAATAAANNPKASHDAVLICHKGQEITVDSHAVPAHLAHGDQVGSCNPTPPGDFEPK</sequence>
<evidence type="ECO:0000313" key="4">
    <source>
        <dbReference type="Proteomes" id="UP001501469"/>
    </source>
</evidence>
<evidence type="ECO:0000256" key="1">
    <source>
        <dbReference type="SAM" id="MobiDB-lite"/>
    </source>
</evidence>
<name>A0ABP7TU28_9BACT</name>